<evidence type="ECO:0000256" key="3">
    <source>
        <dbReference type="ARBA" id="ARBA00012909"/>
    </source>
</evidence>
<dbReference type="Pfam" id="PF00463">
    <property type="entry name" value="ICL"/>
    <property type="match status" value="1"/>
</dbReference>
<dbReference type="GO" id="GO:0004451">
    <property type="term" value="F:isocitrate lyase activity"/>
    <property type="evidence" value="ECO:0007669"/>
    <property type="project" value="InterPro"/>
</dbReference>
<keyword evidence="13" id="KW-1185">Reference proteome</keyword>
<comment type="caution">
    <text evidence="12">The sequence shown here is derived from an EMBL/GenBank/DDBJ whole genome shotgun (WGS) entry which is preliminary data.</text>
</comment>
<keyword evidence="5" id="KW-0816">Tricarboxylic acid cycle</keyword>
<evidence type="ECO:0000256" key="7">
    <source>
        <dbReference type="PIRNR" id="PIRNR001362"/>
    </source>
</evidence>
<evidence type="ECO:0000313" key="12">
    <source>
        <dbReference type="EMBL" id="EWM26223.1"/>
    </source>
</evidence>
<dbReference type="Proteomes" id="UP000019335">
    <property type="component" value="Chromosome 9"/>
</dbReference>
<feature type="binding site" evidence="9">
    <location>
        <begin position="144"/>
        <end position="146"/>
    </location>
    <ligand>
        <name>substrate</name>
    </ligand>
</feature>
<dbReference type="FunFam" id="1.10.10.850:FF:000001">
    <property type="entry name" value="Isocitrate lyase"/>
    <property type="match status" value="1"/>
</dbReference>
<dbReference type="PIRSF" id="PIRSF001362">
    <property type="entry name" value="Isocit_lyase"/>
    <property type="match status" value="1"/>
</dbReference>
<evidence type="ECO:0000256" key="4">
    <source>
        <dbReference type="ARBA" id="ARBA00022435"/>
    </source>
</evidence>
<evidence type="ECO:0000256" key="2">
    <source>
        <dbReference type="ARBA" id="ARBA00005704"/>
    </source>
</evidence>
<reference evidence="12 13" key="1">
    <citation type="journal article" date="2014" name="Mol. Plant">
        <title>Chromosome Scale Genome Assembly and Transcriptome Profiling of Nannochloropsis gaditana in Nitrogen Depletion.</title>
        <authorList>
            <person name="Corteggiani Carpinelli E."/>
            <person name="Telatin A."/>
            <person name="Vitulo N."/>
            <person name="Forcato C."/>
            <person name="D'Angelo M."/>
            <person name="Schiavon R."/>
            <person name="Vezzi A."/>
            <person name="Giacometti G.M."/>
            <person name="Morosinotto T."/>
            <person name="Valle G."/>
        </authorList>
    </citation>
    <scope>NUCLEOTIDE SEQUENCE [LARGE SCALE GENOMIC DNA]</scope>
    <source>
        <strain evidence="12 13">B-31</strain>
    </source>
</reference>
<keyword evidence="4" id="KW-0329">Glyoxylate bypass</keyword>
<comment type="pathway">
    <text evidence="1">Carbohydrate metabolism; glyoxylate cycle; (S)-malate from isocitrate: step 1/2.</text>
</comment>
<evidence type="ECO:0000256" key="5">
    <source>
        <dbReference type="ARBA" id="ARBA00022532"/>
    </source>
</evidence>
<dbReference type="InterPro" id="IPR018523">
    <property type="entry name" value="Isocitrate_lyase_ph_CS"/>
</dbReference>
<evidence type="ECO:0000313" key="13">
    <source>
        <dbReference type="Proteomes" id="UP000019335"/>
    </source>
</evidence>
<name>W7TRS4_9STRA</name>
<dbReference type="Gene3D" id="1.10.10.850">
    <property type="match status" value="1"/>
</dbReference>
<dbReference type="InterPro" id="IPR040442">
    <property type="entry name" value="Pyrv_kinase-like_dom_sf"/>
</dbReference>
<feature type="binding site" evidence="10">
    <location>
        <position position="215"/>
    </location>
    <ligand>
        <name>Mg(2+)</name>
        <dbReference type="ChEBI" id="CHEBI:18420"/>
    </ligand>
</feature>
<dbReference type="GO" id="GO:0006099">
    <property type="term" value="P:tricarboxylic acid cycle"/>
    <property type="evidence" value="ECO:0007669"/>
    <property type="project" value="UniProtKB-KW"/>
</dbReference>
<sequence>MYWKRTCCDCLGLHFRTLILDLFPCSAGALHSNPYRLSVRKPIKITITTRTMEETRLYHEDVAATEHFFRNPRFAQTVRPYSAQDVVALRSSLLVEPASNRQAQKLWSLLTGLAGQGKCSYTFGALDPVQVVQMAPHVSTIYVSGWQCSSTASTSNEPGPDFADYPMDTVPNKVHQLFSAQLFHDRRQQEARARMTDASKVAEPPVDYLRPIIADGDTGHGGLTAVMKLTKMFIERGAAGIHFEDQKPGTKKCGHMGGKVLVSVQEHIDRLTAARLQADVMGAQTIIVARTDGEAASLLDTNIDARDHPFILGATVPGTRALNEVVAEARAQGVTGAELDRITDQWTAAANLRRFPEAVCDALSTLPNPAPKLAVWKAQAYNLSLPQARALAKELMGREVYFDWEAPRSREGYYRIKGGVDYCVARAVAYAPHADLIWMETAKPDLSEAREFAQGVRAAVPGKMLAYNLSPSFNWDVAGLSPQEMEHFNSSLAAMGFVWQFITLAGFHANGLMTTMFAREYGKRGVVAYVEMIQRKEREQEVDMLTHQKWSGAALLDKQMQTVTGGMSSTSSMGKGVTEAQFGAKGPGAAGVSSGAGAARAGAISRL</sequence>
<comment type="cofactor">
    <cofactor evidence="10">
        <name>Mg(2+)</name>
        <dbReference type="ChEBI" id="CHEBI:18420"/>
    </cofactor>
    <text evidence="10">Can also use Mn(2+) ion.</text>
</comment>
<dbReference type="OrthoDB" id="4078635at2759"/>
<feature type="chain" id="PRO_5004901152" description="Isocitrate lyase" evidence="11">
    <location>
        <begin position="30"/>
        <end position="607"/>
    </location>
</feature>
<gene>
    <name evidence="12" type="ORF">Naga_100025g12</name>
</gene>
<feature type="binding site" evidence="9">
    <location>
        <position position="503"/>
    </location>
    <ligand>
        <name>substrate</name>
    </ligand>
</feature>
<proteinExistence type="inferred from homology"/>
<dbReference type="InterPro" id="IPR039556">
    <property type="entry name" value="ICL/PEPM"/>
</dbReference>
<dbReference type="PANTHER" id="PTHR21631:SF3">
    <property type="entry name" value="BIFUNCTIONAL GLYOXYLATE CYCLE PROTEIN"/>
    <property type="match status" value="1"/>
</dbReference>
<dbReference type="EMBL" id="AZIL01000698">
    <property type="protein sequence ID" value="EWM26223.1"/>
    <property type="molecule type" value="Genomic_DNA"/>
</dbReference>
<evidence type="ECO:0000256" key="8">
    <source>
        <dbReference type="PIRSR" id="PIRSR001362-1"/>
    </source>
</evidence>
<organism evidence="12 13">
    <name type="scientific">Nannochloropsis gaditana</name>
    <dbReference type="NCBI Taxonomy" id="72520"/>
    <lineage>
        <taxon>Eukaryota</taxon>
        <taxon>Sar</taxon>
        <taxon>Stramenopiles</taxon>
        <taxon>Ochrophyta</taxon>
        <taxon>Eustigmatophyceae</taxon>
        <taxon>Eustigmatales</taxon>
        <taxon>Monodopsidaceae</taxon>
        <taxon>Nannochloropsis</taxon>
    </lineage>
</organism>
<feature type="binding site" evidence="9">
    <location>
        <position position="290"/>
    </location>
    <ligand>
        <name>substrate</name>
    </ligand>
</feature>
<comment type="similarity">
    <text evidence="2 7">Belongs to the isocitrate lyase/PEP mutase superfamily. Isocitrate lyase family.</text>
</comment>
<dbReference type="SUPFAM" id="SSF51621">
    <property type="entry name" value="Phosphoenolpyruvate/pyruvate domain"/>
    <property type="match status" value="1"/>
</dbReference>
<keyword evidence="6 7" id="KW-0456">Lyase</keyword>
<feature type="binding site" evidence="9">
    <location>
        <begin position="468"/>
        <end position="472"/>
    </location>
    <ligand>
        <name>substrate</name>
    </ligand>
</feature>
<dbReference type="GO" id="GO:0046872">
    <property type="term" value="F:metal ion binding"/>
    <property type="evidence" value="ECO:0007669"/>
    <property type="project" value="UniProtKB-KW"/>
</dbReference>
<dbReference type="InterPro" id="IPR015813">
    <property type="entry name" value="Pyrv/PenolPyrv_kinase-like_dom"/>
</dbReference>
<dbReference type="PANTHER" id="PTHR21631">
    <property type="entry name" value="ISOCITRATE LYASE/MALATE SYNTHASE"/>
    <property type="match status" value="1"/>
</dbReference>
<accession>W7TRS4</accession>
<keyword evidence="11" id="KW-0732">Signal</keyword>
<dbReference type="Gene3D" id="3.20.20.60">
    <property type="entry name" value="Phosphoenolpyruvate-binding domains"/>
    <property type="match status" value="1"/>
</dbReference>
<dbReference type="CDD" id="cd00377">
    <property type="entry name" value="ICL_PEPM"/>
    <property type="match status" value="1"/>
</dbReference>
<dbReference type="GO" id="GO:0006097">
    <property type="term" value="P:glyoxylate cycle"/>
    <property type="evidence" value="ECO:0007669"/>
    <property type="project" value="UniProtKB-KW"/>
</dbReference>
<feature type="active site" description="Proton acceptor" evidence="8">
    <location>
        <position position="253"/>
    </location>
</feature>
<evidence type="ECO:0000256" key="9">
    <source>
        <dbReference type="PIRSR" id="PIRSR001362-2"/>
    </source>
</evidence>
<dbReference type="NCBIfam" id="TIGR01346">
    <property type="entry name" value="isocit_lyase"/>
    <property type="match status" value="1"/>
</dbReference>
<feature type="signal peptide" evidence="11">
    <location>
        <begin position="1"/>
        <end position="29"/>
    </location>
</feature>
<keyword evidence="10" id="KW-0460">Magnesium</keyword>
<dbReference type="PROSITE" id="PS00161">
    <property type="entry name" value="ISOCITRATE_LYASE"/>
    <property type="match status" value="1"/>
</dbReference>
<protein>
    <recommendedName>
        <fullName evidence="3 7">Isocitrate lyase</fullName>
    </recommendedName>
</protein>
<dbReference type="AlphaFoldDB" id="W7TRS4"/>
<evidence type="ECO:0000256" key="11">
    <source>
        <dbReference type="SAM" id="SignalP"/>
    </source>
</evidence>
<evidence type="ECO:0000256" key="10">
    <source>
        <dbReference type="PIRSR" id="PIRSR001362-3"/>
    </source>
</evidence>
<feature type="binding site" evidence="9">
    <location>
        <begin position="254"/>
        <end position="255"/>
    </location>
    <ligand>
        <name>substrate</name>
    </ligand>
</feature>
<evidence type="ECO:0000256" key="1">
    <source>
        <dbReference type="ARBA" id="ARBA00004793"/>
    </source>
</evidence>
<dbReference type="InterPro" id="IPR006254">
    <property type="entry name" value="Isocitrate_lyase"/>
</dbReference>
<evidence type="ECO:0000256" key="6">
    <source>
        <dbReference type="ARBA" id="ARBA00023239"/>
    </source>
</evidence>
<keyword evidence="10" id="KW-0479">Metal-binding</keyword>